<comment type="caution">
    <text evidence="1">The sequence shown here is derived from an EMBL/GenBank/DDBJ whole genome shotgun (WGS) entry which is preliminary data.</text>
</comment>
<evidence type="ECO:0008006" key="3">
    <source>
        <dbReference type="Google" id="ProtNLM"/>
    </source>
</evidence>
<evidence type="ECO:0000313" key="1">
    <source>
        <dbReference type="EMBL" id="MEQ2519755.1"/>
    </source>
</evidence>
<dbReference type="EMBL" id="JBBMFA010000067">
    <property type="protein sequence ID" value="MEQ2519755.1"/>
    <property type="molecule type" value="Genomic_DNA"/>
</dbReference>
<dbReference type="RefSeq" id="WP_349215189.1">
    <property type="nucleotide sequence ID" value="NZ_JBBMFA010000067.1"/>
</dbReference>
<accession>A0ABV1GD51</accession>
<keyword evidence="2" id="KW-1185">Reference proteome</keyword>
<dbReference type="Proteomes" id="UP001477672">
    <property type="component" value="Unassembled WGS sequence"/>
</dbReference>
<reference evidence="1 2" key="1">
    <citation type="submission" date="2024-03" db="EMBL/GenBank/DDBJ databases">
        <title>Human intestinal bacterial collection.</title>
        <authorList>
            <person name="Pauvert C."/>
            <person name="Hitch T.C.A."/>
            <person name="Clavel T."/>
        </authorList>
    </citation>
    <scope>NUCLEOTIDE SEQUENCE [LARGE SCALE GENOMIC DNA]</scope>
    <source>
        <strain evidence="1 2">CLA-JM-H11</strain>
    </source>
</reference>
<gene>
    <name evidence="1" type="ORF">WMO24_04825</name>
</gene>
<evidence type="ECO:0000313" key="2">
    <source>
        <dbReference type="Proteomes" id="UP001477672"/>
    </source>
</evidence>
<sequence>MDYKLKAGTLYAAGENAPLASIRTVFGESTNNIFGPAGELVAHTEVRVRGDLNGQEQGVEKKEYVLYDRDQSEYAVARPAYCEEDAPNVAGWPVCRTPRADHARFCMAGRDCVLQMHDERHYSLQTSEGLLVEMTHRGVLGGWDLRVSAGFSAVLLCGLFAFCRYLERENEFPTV</sequence>
<name>A0ABV1GD51_9FIRM</name>
<protein>
    <recommendedName>
        <fullName evidence="3">CN hydrolase domain-containing protein</fullName>
    </recommendedName>
</protein>
<organism evidence="1 2">
    <name type="scientific">Ruthenibacterium intestinale</name>
    <dbReference type="NCBI Taxonomy" id="3133163"/>
    <lineage>
        <taxon>Bacteria</taxon>
        <taxon>Bacillati</taxon>
        <taxon>Bacillota</taxon>
        <taxon>Clostridia</taxon>
        <taxon>Eubacteriales</taxon>
        <taxon>Oscillospiraceae</taxon>
        <taxon>Ruthenibacterium</taxon>
    </lineage>
</organism>
<proteinExistence type="predicted"/>